<protein>
    <submittedName>
        <fullName evidence="1">Uncharacterized protein</fullName>
    </submittedName>
</protein>
<evidence type="ECO:0000313" key="2">
    <source>
        <dbReference type="Proteomes" id="UP000007947"/>
    </source>
</evidence>
<dbReference type="AlphaFoldDB" id="F5XDX8"/>
<name>F5XDX8_MICPN</name>
<dbReference type="EMBL" id="AP012204">
    <property type="protein sequence ID" value="BAK35151.1"/>
    <property type="molecule type" value="Genomic_DNA"/>
</dbReference>
<reference evidence="1 2" key="1">
    <citation type="submission" date="2011-05" db="EMBL/GenBank/DDBJ databases">
        <title>Whole genome sequence of Microlunatus phosphovorus NM-1.</title>
        <authorList>
            <person name="Hosoyama A."/>
            <person name="Sasaki K."/>
            <person name="Harada T."/>
            <person name="Igarashi R."/>
            <person name="Kawakoshi A."/>
            <person name="Sasagawa M."/>
            <person name="Fukada J."/>
            <person name="Nakamura S."/>
            <person name="Katano Y."/>
            <person name="Hanada S."/>
            <person name="Kamagata Y."/>
            <person name="Nakamura N."/>
            <person name="Yamazaki S."/>
            <person name="Fujita N."/>
        </authorList>
    </citation>
    <scope>NUCLEOTIDE SEQUENCE [LARGE SCALE GENOMIC DNA]</scope>
    <source>
        <strain evidence="2">ATCC 700054 / DSM 10555 / JCM 9379 / NBRC 101784 / NCIMB 13414 / VKM Ac-1990 / NM-1</strain>
    </source>
</reference>
<accession>F5XDX8</accession>
<dbReference type="KEGG" id="mph:MLP_21370"/>
<dbReference type="HOGENOM" id="CLU_2155445_0_0_11"/>
<proteinExistence type="predicted"/>
<keyword evidence="2" id="KW-1185">Reference proteome</keyword>
<gene>
    <name evidence="1" type="ordered locus">MLP_21370</name>
</gene>
<organism evidence="1 2">
    <name type="scientific">Microlunatus phosphovorus (strain ATCC 700054 / DSM 10555 / JCM 9379 / NBRC 101784 / NCIMB 13414 / VKM Ac-1990 / NM-1)</name>
    <dbReference type="NCBI Taxonomy" id="1032480"/>
    <lineage>
        <taxon>Bacteria</taxon>
        <taxon>Bacillati</taxon>
        <taxon>Actinomycetota</taxon>
        <taxon>Actinomycetes</taxon>
        <taxon>Propionibacteriales</taxon>
        <taxon>Propionibacteriaceae</taxon>
        <taxon>Microlunatus</taxon>
    </lineage>
</organism>
<dbReference type="Proteomes" id="UP000007947">
    <property type="component" value="Chromosome"/>
</dbReference>
<evidence type="ECO:0000313" key="1">
    <source>
        <dbReference type="EMBL" id="BAK35151.1"/>
    </source>
</evidence>
<sequence>MARTHLAAFSPVAIQPRHRSLLVLAIGPLNAFLRDLLHILDGAVYIGYLWPLWHPRRQTFTVHAGPTRPVPCSSQLADQIAKTVAIDLRVDDPSTLTAATSGRPSPGSRHW</sequence>